<dbReference type="InterPro" id="IPR013783">
    <property type="entry name" value="Ig-like_fold"/>
</dbReference>
<reference evidence="3" key="1">
    <citation type="submission" date="2017-05" db="EMBL/GenBank/DDBJ databases">
        <title>Improved OligoMM genomes.</title>
        <authorList>
            <person name="Garzetti D."/>
        </authorList>
    </citation>
    <scope>NUCLEOTIDE SEQUENCE [LARGE SCALE GENOMIC DNA]</scope>
    <source>
        <strain evidence="3">KB18</strain>
    </source>
</reference>
<feature type="domain" description="SpaA-like prealbumin fold" evidence="1">
    <location>
        <begin position="368"/>
        <end position="488"/>
    </location>
</feature>
<name>A0ABM6L7S2_9FIRM</name>
<evidence type="ECO:0000313" key="2">
    <source>
        <dbReference type="EMBL" id="ASB41520.1"/>
    </source>
</evidence>
<dbReference type="EMBL" id="CP021422">
    <property type="protein sequence ID" value="ASB41520.1"/>
    <property type="molecule type" value="Genomic_DNA"/>
</dbReference>
<protein>
    <recommendedName>
        <fullName evidence="1">SpaA-like prealbumin fold domain-containing protein</fullName>
    </recommendedName>
</protein>
<dbReference type="Proteomes" id="UP000196710">
    <property type="component" value="Chromosome"/>
</dbReference>
<dbReference type="Pfam" id="PF17802">
    <property type="entry name" value="SpaA"/>
    <property type="match status" value="1"/>
</dbReference>
<evidence type="ECO:0000259" key="1">
    <source>
        <dbReference type="Pfam" id="PF17802"/>
    </source>
</evidence>
<gene>
    <name evidence="2" type="ORF">ADH66_13180</name>
</gene>
<proteinExistence type="predicted"/>
<keyword evidence="3" id="KW-1185">Reference proteome</keyword>
<dbReference type="Gene3D" id="2.60.40.740">
    <property type="match status" value="1"/>
</dbReference>
<dbReference type="NCBIfam" id="TIGR04226">
    <property type="entry name" value="RrgB_K2N_iso_D2"/>
    <property type="match status" value="1"/>
</dbReference>
<sequence length="572" mass="63029">MTLFCKMSCRHWEFINRLYAKGRRPMKNLRKLFAMLLALGLILALCVPAFAGETAKTGSVTVNNGENGNTYELYQILIPEGEGYKAAEGWAGKVKVENGVTSVNFGGEGSEWTILSEPVSSDTVTAFLNHAKPLSPTGIAEVTEGKAVFSKMPYGYYLIDYADGTGGLFELKDSVYSIEKKGSGGPGIVKKIKLENGELVDWTTVNDGDVVSFEVEVTLPSEEEWRDNQWSYGCSIEDNVSAGLRQNEDVEVSLDGKNVIQKGETECTLSDKPGDMIRIEYDTGKNEDEKKHFAIRFGELGGDGGNQDGAENGTLAFLKLHPGAKLTLSYSATVINKAIQTPEEYNEVTYYFGGESLTDKVYVYDFTIIIDKRDSGDNNIGLDGAEFVLQNEEGKFYWSDQKSDETHHAGDKVQWLEAKLDKDTGEFTLPQGITERLSMVRVTDKWNLNGVTHFEGIPTGTYYLYEIKAPEGYARRREPIEIKIFHTETGTDGKEKFQYTIDGGAPSDIISKDVPWGGQWDQLQLTTQVGNTKEGALLPTTGGIGTTLFYMGGSETGGSRAKHGSRRFCCAE</sequence>
<accession>A0ABM6L7S2</accession>
<dbReference type="InterPro" id="IPR026466">
    <property type="entry name" value="Fim_isopep_form_D2_dom"/>
</dbReference>
<dbReference type="InterPro" id="IPR041033">
    <property type="entry name" value="SpaA_PFL_dom_1"/>
</dbReference>
<dbReference type="Gene3D" id="2.60.40.10">
    <property type="entry name" value="Immunoglobulins"/>
    <property type="match status" value="1"/>
</dbReference>
<evidence type="ECO:0000313" key="3">
    <source>
        <dbReference type="Proteomes" id="UP000196710"/>
    </source>
</evidence>
<organism evidence="2 3">
    <name type="scientific">Acutalibacter muris</name>
    <dbReference type="NCBI Taxonomy" id="1796620"/>
    <lineage>
        <taxon>Bacteria</taxon>
        <taxon>Bacillati</taxon>
        <taxon>Bacillota</taxon>
        <taxon>Clostridia</taxon>
        <taxon>Eubacteriales</taxon>
        <taxon>Acutalibacteraceae</taxon>
        <taxon>Acutalibacter</taxon>
    </lineage>
</organism>